<reference evidence="2" key="1">
    <citation type="journal article" date="2023" name="G3 (Bethesda)">
        <title>A reference genome for the long-term kleptoplast-retaining sea slug Elysia crispata morphotype clarki.</title>
        <authorList>
            <person name="Eastman K.E."/>
            <person name="Pendleton A.L."/>
            <person name="Shaikh M.A."/>
            <person name="Suttiyut T."/>
            <person name="Ogas R."/>
            <person name="Tomko P."/>
            <person name="Gavelis G."/>
            <person name="Widhalm J.R."/>
            <person name="Wisecaver J.H."/>
        </authorList>
    </citation>
    <scope>NUCLEOTIDE SEQUENCE</scope>
    <source>
        <strain evidence="2">ECLA1</strain>
    </source>
</reference>
<dbReference type="Pfam" id="PF14989">
    <property type="entry name" value="CCDC32"/>
    <property type="match status" value="1"/>
</dbReference>
<comment type="caution">
    <text evidence="2">The sequence shown here is derived from an EMBL/GenBank/DDBJ whole genome shotgun (WGS) entry which is preliminary data.</text>
</comment>
<evidence type="ECO:0000256" key="1">
    <source>
        <dbReference type="SAM" id="MobiDB-lite"/>
    </source>
</evidence>
<proteinExistence type="predicted"/>
<dbReference type="Proteomes" id="UP001283361">
    <property type="component" value="Unassembled WGS sequence"/>
</dbReference>
<dbReference type="EMBL" id="JAWDGP010001909">
    <property type="protein sequence ID" value="KAK3787081.1"/>
    <property type="molecule type" value="Genomic_DNA"/>
</dbReference>
<feature type="compositionally biased region" description="Polar residues" evidence="1">
    <location>
        <begin position="1"/>
        <end position="14"/>
    </location>
</feature>
<dbReference type="PANTHER" id="PTHR31800">
    <property type="entry name" value="COILED-COIL DOMAIN-CONTAINING PROTEIN 32"/>
    <property type="match status" value="1"/>
</dbReference>
<dbReference type="InterPro" id="IPR028039">
    <property type="entry name" value="CCDC32"/>
</dbReference>
<dbReference type="PANTHER" id="PTHR31800:SF1">
    <property type="entry name" value="COILED-COIL DOMAIN-CONTAINING PROTEIN 32"/>
    <property type="match status" value="1"/>
</dbReference>
<organism evidence="2 3">
    <name type="scientific">Elysia crispata</name>
    <name type="common">lettuce slug</name>
    <dbReference type="NCBI Taxonomy" id="231223"/>
    <lineage>
        <taxon>Eukaryota</taxon>
        <taxon>Metazoa</taxon>
        <taxon>Spiralia</taxon>
        <taxon>Lophotrochozoa</taxon>
        <taxon>Mollusca</taxon>
        <taxon>Gastropoda</taxon>
        <taxon>Heterobranchia</taxon>
        <taxon>Euthyneura</taxon>
        <taxon>Panpulmonata</taxon>
        <taxon>Sacoglossa</taxon>
        <taxon>Placobranchoidea</taxon>
        <taxon>Plakobranchidae</taxon>
        <taxon>Elysia</taxon>
    </lineage>
</organism>
<name>A0AAE1DXV6_9GAST</name>
<feature type="compositionally biased region" description="Polar residues" evidence="1">
    <location>
        <begin position="202"/>
        <end position="224"/>
    </location>
</feature>
<protein>
    <submittedName>
        <fullName evidence="2">Uncharacterized protein</fullName>
    </submittedName>
</protein>
<feature type="region of interest" description="Disordered" evidence="1">
    <location>
        <begin position="183"/>
        <end position="238"/>
    </location>
</feature>
<feature type="region of interest" description="Disordered" evidence="1">
    <location>
        <begin position="1"/>
        <end position="28"/>
    </location>
</feature>
<dbReference type="AlphaFoldDB" id="A0AAE1DXV6"/>
<gene>
    <name evidence="2" type="ORF">RRG08_018596</name>
</gene>
<evidence type="ECO:0000313" key="2">
    <source>
        <dbReference type="EMBL" id="KAK3787081.1"/>
    </source>
</evidence>
<accession>A0AAE1DXV6</accession>
<keyword evidence="3" id="KW-1185">Reference proteome</keyword>
<dbReference type="GO" id="GO:0044782">
    <property type="term" value="P:cilium organization"/>
    <property type="evidence" value="ECO:0007669"/>
    <property type="project" value="TreeGrafter"/>
</dbReference>
<sequence length="238" mass="26660">MAENDQFTNGGSSKVENDPWVPLETDQFANKDAADLMRTDLPSPQNPLYQLIDSEKYIQSLENKLAKLTKNRIKQKEPTSRDIINSLAVFHEDQMRRYIDDTVGYCPSSNAVGMEESSLQASYLHRKIYPERQPLYPEEVTELLKEDLMAERFEELNVVDNTAHSGSEQKDNISGQLCAKSGAVHSGGTGEKSDLVNDSAPCEQSSETVPQDNDSNSPNASENWANFDHMNVVNERDS</sequence>
<evidence type="ECO:0000313" key="3">
    <source>
        <dbReference type="Proteomes" id="UP001283361"/>
    </source>
</evidence>